<dbReference type="EMBL" id="CP035806">
    <property type="protein sequence ID" value="QBE49639.1"/>
    <property type="molecule type" value="Genomic_DNA"/>
</dbReference>
<dbReference type="AlphaFoldDB" id="A0A4V0Z1U6"/>
<keyword evidence="1" id="KW-1133">Transmembrane helix</keyword>
<accession>A0A4V0Z1U6</accession>
<dbReference type="OrthoDB" id="2955631at2"/>
<sequence length="411" mass="44737">MGRMMAVLRRITRRVWFRAALMTLGGILLALLAGLLGAWIPTSMSIDLGQGSVSTLLQIIASSMLAVSTFSLTIMVTAYSSAATSGTPRATQLLIEDRTSQNVLSLFIGSFTFALVGIVALSTGYYDEKGRTVLFLGTLVVIALIVIALLRWINHLAHFGRVADTIDRVERAALEVVCEYAKRPTMGGLPLRGLPRRPLRAVHGTRVGYVTHLDMAGLQSAAESAETDIYVVATPGRQADVVVPLAYVPAESAEDIDESVRQAFLVDDHRTFESDPRLGVIALSEIGIRALSPAMNDPGTAIEVIAALERVFAAMADVEPRPEPDYDRVHVREVQLSDLVTDAFRPLARDGAGFIEVHLRVQRTLSALAALGGPEWARPFREAAADAARRAAAGLDRTDRRVLRRARRDYW</sequence>
<dbReference type="KEGG" id="ltr:EVS81_13060"/>
<feature type="transmembrane region" description="Helical" evidence="1">
    <location>
        <begin position="103"/>
        <end position="126"/>
    </location>
</feature>
<evidence type="ECO:0000313" key="2">
    <source>
        <dbReference type="EMBL" id="QBE49639.1"/>
    </source>
</evidence>
<dbReference type="Pfam" id="PF10011">
    <property type="entry name" value="DUF2254"/>
    <property type="match status" value="1"/>
</dbReference>
<proteinExistence type="predicted"/>
<keyword evidence="3" id="KW-1185">Reference proteome</keyword>
<keyword evidence="1" id="KW-0472">Membrane</keyword>
<keyword evidence="1" id="KW-0812">Transmembrane</keyword>
<reference evidence="2 3" key="1">
    <citation type="submission" date="2019-02" db="EMBL/GenBank/DDBJ databases">
        <authorList>
            <person name="Sun L."/>
            <person name="Pan D."/>
            <person name="Wu X."/>
        </authorList>
    </citation>
    <scope>NUCLEOTIDE SEQUENCE [LARGE SCALE GENOMIC DNA]</scope>
    <source>
        <strain evidence="2 3">JW-1</strain>
    </source>
</reference>
<evidence type="ECO:0000256" key="1">
    <source>
        <dbReference type="SAM" id="Phobius"/>
    </source>
</evidence>
<dbReference type="Proteomes" id="UP000289260">
    <property type="component" value="Chromosome"/>
</dbReference>
<evidence type="ECO:0000313" key="3">
    <source>
        <dbReference type="Proteomes" id="UP000289260"/>
    </source>
</evidence>
<name>A0A4V0Z1U6_9MICO</name>
<dbReference type="InterPro" id="IPR018723">
    <property type="entry name" value="DUF2254_membrane"/>
</dbReference>
<protein>
    <submittedName>
        <fullName evidence="2">DUF2254 domain-containing protein</fullName>
    </submittedName>
</protein>
<gene>
    <name evidence="2" type="ORF">EVS81_13060</name>
</gene>
<feature type="transmembrane region" description="Helical" evidence="1">
    <location>
        <begin position="132"/>
        <end position="153"/>
    </location>
</feature>
<dbReference type="RefSeq" id="WP_130110756.1">
    <property type="nucleotide sequence ID" value="NZ_CP035806.1"/>
</dbReference>
<organism evidence="2 3">
    <name type="scientific">Leucobacter triazinivorans</name>
    <dbReference type="NCBI Taxonomy" id="1784719"/>
    <lineage>
        <taxon>Bacteria</taxon>
        <taxon>Bacillati</taxon>
        <taxon>Actinomycetota</taxon>
        <taxon>Actinomycetes</taxon>
        <taxon>Micrococcales</taxon>
        <taxon>Microbacteriaceae</taxon>
        <taxon>Leucobacter</taxon>
    </lineage>
</organism>
<feature type="transmembrane region" description="Helical" evidence="1">
    <location>
        <begin position="55"/>
        <end position="82"/>
    </location>
</feature>